<feature type="region of interest" description="Disordered" evidence="1">
    <location>
        <begin position="53"/>
        <end position="75"/>
    </location>
</feature>
<dbReference type="PANTHER" id="PTHR22929">
    <property type="entry name" value="RNA POLYMERASE III TRANSCRIPTION INITIATION FACTOR B"/>
    <property type="match status" value="1"/>
</dbReference>
<reference evidence="3" key="1">
    <citation type="submission" date="2024-10" db="EMBL/GenBank/DDBJ databases">
        <authorList>
            <person name="Ryan C."/>
        </authorList>
    </citation>
    <scope>NUCLEOTIDE SEQUENCE [LARGE SCALE GENOMIC DNA]</scope>
</reference>
<dbReference type="PANTHER" id="PTHR22929:SF0">
    <property type="entry name" value="TRANSCRIPTION FACTOR TFIIIB COMPONENT B'' HOMOLOG"/>
    <property type="match status" value="1"/>
</dbReference>
<dbReference type="FunFam" id="1.20.58.1880:FF:000007">
    <property type="entry name" value="Homeodomain-like superfamily protein"/>
    <property type="match status" value="1"/>
</dbReference>
<dbReference type="Pfam" id="PF15963">
    <property type="entry name" value="Myb_DNA-bind_7"/>
    <property type="match status" value="1"/>
</dbReference>
<evidence type="ECO:0000313" key="3">
    <source>
        <dbReference type="EMBL" id="CAL5049256.1"/>
    </source>
</evidence>
<organism evidence="3 4">
    <name type="scientific">Urochloa decumbens</name>
    <dbReference type="NCBI Taxonomy" id="240449"/>
    <lineage>
        <taxon>Eukaryota</taxon>
        <taxon>Viridiplantae</taxon>
        <taxon>Streptophyta</taxon>
        <taxon>Embryophyta</taxon>
        <taxon>Tracheophyta</taxon>
        <taxon>Spermatophyta</taxon>
        <taxon>Magnoliopsida</taxon>
        <taxon>Liliopsida</taxon>
        <taxon>Poales</taxon>
        <taxon>Poaceae</taxon>
        <taxon>PACMAD clade</taxon>
        <taxon>Panicoideae</taxon>
        <taxon>Panicodae</taxon>
        <taxon>Paniceae</taxon>
        <taxon>Melinidinae</taxon>
        <taxon>Urochloa</taxon>
    </lineage>
</organism>
<protein>
    <recommendedName>
        <fullName evidence="2">Myb-like domain-containing protein</fullName>
    </recommendedName>
</protein>
<dbReference type="InterPro" id="IPR009057">
    <property type="entry name" value="Homeodomain-like_sf"/>
</dbReference>
<dbReference type="SUPFAM" id="SSF46689">
    <property type="entry name" value="Homeodomain-like"/>
    <property type="match status" value="1"/>
</dbReference>
<gene>
    <name evidence="3" type="ORF">URODEC1_LOCUS90909</name>
</gene>
<dbReference type="Proteomes" id="UP001497457">
    <property type="component" value="Chromosome 35b"/>
</dbReference>
<feature type="region of interest" description="Disordered" evidence="1">
    <location>
        <begin position="283"/>
        <end position="306"/>
    </location>
</feature>
<sequence length="344" mass="39574">MKLRCRKMSQKFGTPKRAGIDCFDEDCVEPLFVEDDNDSDDDYIAGAKWTQKVSKKSSVEEPHQQKVKKDKSQVPTTNCKRTLKDALVAEPEKKLTNRIRQKRMKEVKTLLEAPCEEIDPMKLSFAHLRLLQEAKERVHAKEIPSGPSSITRSFQLEAIDDLDYRDEEARNFDNDITENHVQSATKLNYHSYMNKQTRAKWSKSDTDMFYKGLRQFGSDFAIIQQLIPGKTRHQVQAKFKTEEKKNPLQVHDAIAHRSVDNLYFKKVIKQLNIENVVTKISDTHKQGASNEGGTGNEDALDGFINEEDDGSHWLDEKYGLQMSDAQEEHVSGNEDDLGDVFDWY</sequence>
<dbReference type="EMBL" id="OZ075145">
    <property type="protein sequence ID" value="CAL5049256.1"/>
    <property type="molecule type" value="Genomic_DNA"/>
</dbReference>
<feature type="domain" description="Myb-like" evidence="2">
    <location>
        <begin position="197"/>
        <end position="245"/>
    </location>
</feature>
<dbReference type="InterPro" id="IPR001005">
    <property type="entry name" value="SANT/Myb"/>
</dbReference>
<evidence type="ECO:0000313" key="4">
    <source>
        <dbReference type="Proteomes" id="UP001497457"/>
    </source>
</evidence>
<dbReference type="SMART" id="SM00717">
    <property type="entry name" value="SANT"/>
    <property type="match status" value="1"/>
</dbReference>
<evidence type="ECO:0000256" key="1">
    <source>
        <dbReference type="SAM" id="MobiDB-lite"/>
    </source>
</evidence>
<dbReference type="InterPro" id="IPR039467">
    <property type="entry name" value="TFIIIB_B''_Myb"/>
</dbReference>
<dbReference type="Gene3D" id="1.20.58.1880">
    <property type="match status" value="1"/>
</dbReference>
<evidence type="ECO:0000259" key="2">
    <source>
        <dbReference type="SMART" id="SM00717"/>
    </source>
</evidence>
<accession>A0ABC9E412</accession>
<name>A0ABC9E412_9POAL</name>
<dbReference type="AlphaFoldDB" id="A0ABC9E412"/>
<proteinExistence type="predicted"/>
<keyword evidence="4" id="KW-1185">Reference proteome</keyword>
<dbReference type="CDD" id="cd00167">
    <property type="entry name" value="SANT"/>
    <property type="match status" value="1"/>
</dbReference>